<dbReference type="Gene3D" id="3.20.20.370">
    <property type="entry name" value="Glycoside hydrolase/deacetylase"/>
    <property type="match status" value="1"/>
</dbReference>
<dbReference type="SUPFAM" id="SSF88713">
    <property type="entry name" value="Glycoside hydrolase/deacetylase"/>
    <property type="match status" value="1"/>
</dbReference>
<dbReference type="InterPro" id="IPR011330">
    <property type="entry name" value="Glyco_hydro/deAcase_b/a-brl"/>
</dbReference>
<evidence type="ECO:0000313" key="1">
    <source>
        <dbReference type="EMBL" id="MEE1946852.1"/>
    </source>
</evidence>
<dbReference type="Proteomes" id="UP001336835">
    <property type="component" value="Unassembled WGS sequence"/>
</dbReference>
<gene>
    <name evidence="1" type="ORF">VRU48_17130</name>
</gene>
<comment type="caution">
    <text evidence="1">The sequence shown here is derived from an EMBL/GenBank/DDBJ whole genome shotgun (WGS) entry which is preliminary data.</text>
</comment>
<evidence type="ECO:0000313" key="2">
    <source>
        <dbReference type="Proteomes" id="UP001336835"/>
    </source>
</evidence>
<dbReference type="EMBL" id="JAZDQT010000003">
    <property type="protein sequence ID" value="MEE1946852.1"/>
    <property type="molecule type" value="Genomic_DNA"/>
</dbReference>
<keyword evidence="2" id="KW-1185">Reference proteome</keyword>
<protein>
    <submittedName>
        <fullName evidence="1">DUF2334 domain-containing protein</fullName>
    </submittedName>
</protein>
<dbReference type="RefSeq" id="WP_330109142.1">
    <property type="nucleotide sequence ID" value="NZ_JAZDQT010000003.1"/>
</dbReference>
<sequence>MRNVKYIIRLDDIAPNMDWKRFEHLERIFDELNITPIIGVIPSNSDPDLLVFPYQEGFWERIKLLDQKGWEIAIHGYRHILFESDSGILRINGYSEFVGLSLQEQIEKFKSALSIFHDHDIYPSSFMAPAHSFDENTLRALKEVGIKYITDGYGLNPYMVNDILLVPQLFANPRKMFLSGVYTFCLHLNTISDEKFNSVVKFLRENKKDFIKFNEAYKFVNYSQFDKLTRFLTKTLMQSIRASKSRKEIKSNNKN</sequence>
<proteinExistence type="predicted"/>
<reference evidence="1 2" key="1">
    <citation type="submission" date="2024-01" db="EMBL/GenBank/DDBJ databases">
        <title>Pedobacter sp. nov., isolated from fresh soil.</title>
        <authorList>
            <person name="Le N.T.T."/>
        </authorList>
    </citation>
    <scope>NUCLEOTIDE SEQUENCE [LARGE SCALE GENOMIC DNA]</scope>
    <source>
        <strain evidence="1 2">KR3-3</strain>
    </source>
</reference>
<name>A0ABU7IBV4_9SPHI</name>
<accession>A0ABU7IBV4</accession>
<organism evidence="1 2">
    <name type="scientific">Pedobacter albus</name>
    <dbReference type="NCBI Taxonomy" id="3113905"/>
    <lineage>
        <taxon>Bacteria</taxon>
        <taxon>Pseudomonadati</taxon>
        <taxon>Bacteroidota</taxon>
        <taxon>Sphingobacteriia</taxon>
        <taxon>Sphingobacteriales</taxon>
        <taxon>Sphingobacteriaceae</taxon>
        <taxon>Pedobacter</taxon>
    </lineage>
</organism>
<dbReference type="Pfam" id="PF10096">
    <property type="entry name" value="DUF2334"/>
    <property type="match status" value="1"/>
</dbReference>
<dbReference type="InterPro" id="IPR018763">
    <property type="entry name" value="DUF2334"/>
</dbReference>